<dbReference type="InterPro" id="IPR005625">
    <property type="entry name" value="PepSY-ass_TM"/>
</dbReference>
<feature type="transmembrane region" description="Helical" evidence="1">
    <location>
        <begin position="377"/>
        <end position="394"/>
    </location>
</feature>
<feature type="transmembrane region" description="Helical" evidence="1">
    <location>
        <begin position="187"/>
        <end position="209"/>
    </location>
</feature>
<organism evidence="2 3">
    <name type="scientific">Cyclobacterium amurskyense</name>
    <dbReference type="NCBI Taxonomy" id="320787"/>
    <lineage>
        <taxon>Bacteria</taxon>
        <taxon>Pseudomonadati</taxon>
        <taxon>Bacteroidota</taxon>
        <taxon>Cytophagia</taxon>
        <taxon>Cytophagales</taxon>
        <taxon>Cyclobacteriaceae</taxon>
        <taxon>Cyclobacterium</taxon>
    </lineage>
</organism>
<keyword evidence="1" id="KW-0812">Transmembrane</keyword>
<feature type="transmembrane region" description="Helical" evidence="1">
    <location>
        <begin position="144"/>
        <end position="166"/>
    </location>
</feature>
<dbReference type="OrthoDB" id="111691at2"/>
<feature type="transmembrane region" description="Helical" evidence="1">
    <location>
        <begin position="12"/>
        <end position="33"/>
    </location>
</feature>
<keyword evidence="3" id="KW-1185">Reference proteome</keyword>
<keyword evidence="1" id="KW-0472">Membrane</keyword>
<dbReference type="PANTHER" id="PTHR34219:SF3">
    <property type="entry name" value="BLL7967 PROTEIN"/>
    <property type="match status" value="1"/>
</dbReference>
<keyword evidence="1" id="KW-1133">Transmembrane helix</keyword>
<protein>
    <submittedName>
        <fullName evidence="2">PepSY-associated TM helix domain protein</fullName>
    </submittedName>
</protein>
<dbReference type="Proteomes" id="UP000036520">
    <property type="component" value="Chromosome"/>
</dbReference>
<feature type="transmembrane region" description="Helical" evidence="1">
    <location>
        <begin position="400"/>
        <end position="420"/>
    </location>
</feature>
<evidence type="ECO:0000313" key="2">
    <source>
        <dbReference type="EMBL" id="AKP53496.1"/>
    </source>
</evidence>
<dbReference type="AlphaFoldDB" id="A0A0H4PG91"/>
<dbReference type="Pfam" id="PF03929">
    <property type="entry name" value="PepSY_TM"/>
    <property type="match status" value="1"/>
</dbReference>
<reference evidence="2 3" key="1">
    <citation type="submission" date="2015-07" db="EMBL/GenBank/DDBJ databases">
        <authorList>
            <person name="Kim K.M."/>
        </authorList>
    </citation>
    <scope>NUCLEOTIDE SEQUENCE [LARGE SCALE GENOMIC DNA]</scope>
    <source>
        <strain evidence="2 3">KCTC 12363</strain>
    </source>
</reference>
<dbReference type="STRING" id="320787.CA2015_4143"/>
<accession>A0A0H4PG91</accession>
<gene>
    <name evidence="2" type="ORF">CA2015_4143</name>
</gene>
<dbReference type="RefSeq" id="WP_048643594.1">
    <property type="nucleotide sequence ID" value="NZ_CP012040.1"/>
</dbReference>
<name>A0A0H4PG91_9BACT</name>
<sequence>MNKNFIWKIHNWLGLYTGIIIVFLSITGAAALFRPEIDRLLNPELTKAADSTEKASLTAAVNKVLPSHPDKYLFEVEMPKGNLDTWIIRMMPKEKSSLNPMIWEIFVNPHTGEILGERNYFKSFSYFLRNIHVRFYEAYYGRQIVGLAGIALFLSTITGLLIYGKFMKKQPFGKIRKSKLRITQADIHKLVGISSLAFNLMIGITGAWLGLQAYLMLGLNIEQPNSFTRSEKVLDAEDDLNYQLDFDAIYENSRIAFPNMIPWFIRPTTNGEGIVQVLGNVPGQAYERRSNKLVFDKQDHSLLFKYNIDDQDFGSKLYFVQESFHFGDFAGLPLKFLYCLLALSSGFLSLSGFIIYLERTRKSKSQMGEVIPIKPLLIKWTLGIFGTIILIGIMSTQIGLGIPSILVGLAFYGFIIFIIIKKLISVSRKETIKNQPA</sequence>
<dbReference type="PANTHER" id="PTHR34219">
    <property type="entry name" value="IRON-REGULATED INNER MEMBRANE PROTEIN-RELATED"/>
    <property type="match status" value="1"/>
</dbReference>
<evidence type="ECO:0000256" key="1">
    <source>
        <dbReference type="SAM" id="Phobius"/>
    </source>
</evidence>
<evidence type="ECO:0000313" key="3">
    <source>
        <dbReference type="Proteomes" id="UP000036520"/>
    </source>
</evidence>
<proteinExistence type="predicted"/>
<dbReference type="EMBL" id="CP012040">
    <property type="protein sequence ID" value="AKP53496.1"/>
    <property type="molecule type" value="Genomic_DNA"/>
</dbReference>
<feature type="transmembrane region" description="Helical" evidence="1">
    <location>
        <begin position="335"/>
        <end position="357"/>
    </location>
</feature>
<dbReference type="KEGG" id="camu:CA2015_4143"/>